<dbReference type="PANTHER" id="PTHR30612">
    <property type="entry name" value="SECA INNER MEMBRANE COMPONENT OF SEC PROTEIN SECRETION SYSTEM"/>
    <property type="match status" value="1"/>
</dbReference>
<dbReference type="SUPFAM" id="SSF52540">
    <property type="entry name" value="P-loop containing nucleoside triphosphate hydrolases"/>
    <property type="match status" value="4"/>
</dbReference>
<feature type="domain" description="Helicase ATP-binding" evidence="11">
    <location>
        <begin position="1821"/>
        <end position="1964"/>
    </location>
</feature>
<keyword evidence="3" id="KW-0547">Nucleotide-binding</keyword>
<keyword evidence="5" id="KW-0653">Protein transport</keyword>
<dbReference type="Proteomes" id="UP000824219">
    <property type="component" value="Linkage Group LG07"/>
</dbReference>
<feature type="domain" description="SecA family profile" evidence="13">
    <location>
        <begin position="396"/>
        <end position="1450"/>
    </location>
</feature>
<dbReference type="GO" id="GO:0006605">
    <property type="term" value="P:protein targeting"/>
    <property type="evidence" value="ECO:0007669"/>
    <property type="project" value="InterPro"/>
</dbReference>
<evidence type="ECO:0000256" key="2">
    <source>
        <dbReference type="ARBA" id="ARBA00022490"/>
    </source>
</evidence>
<keyword evidence="10" id="KW-1133">Transmembrane helix</keyword>
<evidence type="ECO:0000256" key="10">
    <source>
        <dbReference type="SAM" id="Phobius"/>
    </source>
</evidence>
<dbReference type="SMART" id="SM00957">
    <property type="entry name" value="SecA_DEAD"/>
    <property type="match status" value="1"/>
</dbReference>
<evidence type="ECO:0000259" key="11">
    <source>
        <dbReference type="PROSITE" id="PS51192"/>
    </source>
</evidence>
<keyword evidence="8 10" id="KW-0472">Membrane</keyword>
<gene>
    <name evidence="14" type="ORF">KOW79_006889</name>
</gene>
<evidence type="ECO:0000256" key="3">
    <source>
        <dbReference type="ARBA" id="ARBA00022741"/>
    </source>
</evidence>
<evidence type="ECO:0000259" key="13">
    <source>
        <dbReference type="PROSITE" id="PS51196"/>
    </source>
</evidence>
<dbReference type="GO" id="GO:0017038">
    <property type="term" value="P:protein import"/>
    <property type="evidence" value="ECO:0007669"/>
    <property type="project" value="InterPro"/>
</dbReference>
<dbReference type="InterPro" id="IPR044722">
    <property type="entry name" value="SecA_SF2_C"/>
</dbReference>
<dbReference type="InterPro" id="IPR027417">
    <property type="entry name" value="P-loop_NTPase"/>
</dbReference>
<keyword evidence="2" id="KW-0963">Cytoplasm</keyword>
<keyword evidence="15" id="KW-1185">Reference proteome</keyword>
<accession>A0A9D3SNI5</accession>
<feature type="region of interest" description="Disordered" evidence="9">
    <location>
        <begin position="117"/>
        <end position="150"/>
    </location>
</feature>
<evidence type="ECO:0000256" key="9">
    <source>
        <dbReference type="SAM" id="MobiDB-lite"/>
    </source>
</evidence>
<dbReference type="Gene3D" id="3.40.50.300">
    <property type="entry name" value="P-loop containing nucleotide triphosphate hydrolases"/>
    <property type="match status" value="4"/>
</dbReference>
<dbReference type="Gene3D" id="3.90.1440.10">
    <property type="entry name" value="SecA, preprotein cross-linking domain"/>
    <property type="match status" value="2"/>
</dbReference>
<dbReference type="InterPro" id="IPR011115">
    <property type="entry name" value="SecA_DEAD"/>
</dbReference>
<dbReference type="InterPro" id="IPR001650">
    <property type="entry name" value="Helicase_C-like"/>
</dbReference>
<keyword evidence="7" id="KW-0811">Translocation</keyword>
<sequence length="2817" mass="321367">MGFLGGDITVHNQTQYKWTVCIEVKHPWPVPDKYCKFVVDSYENGVMKLIIPMTFLKTFYINVKYGDCSESDCCKNPHLWYVFNPKDDPSFTIRESGDHQEIHLDCNRNYEKRKSTCPNYGKIEDDAREEEERKRQEKEEQRRQAQLEREKRIEEQIQRESELAAEKLSQATETLKQKQRLRGHELHHQTYIMQQTINTEIERDEVAEIEEKFSDLLCEYRILEEEDSEETLAGRMKTLQNELMVEYCKKHNLSSSCVFSFDTSVGYETLPLQDRLTVLEAIMYLVFEEDENDHKHKHNRDFLLDVLELLQDDHPSLAFNLLQSVLQTDIQLSTQSKDILCRIAFNNTWKLPEITDFMRYVVGKDKDHVQAILHIAQTYKLEYEIVLHALDSPDPPRRLKWHVDTERDKNANTIISEMRNSNYPENVLTILEDVLVYLEMELQKHKRTDLHKNEIQHVKKMVKELDFTNPDRQVLKSVLVQMSVAVKMCSALTIQRGKEEIVIEGYLPRLTQLATLMVFLLPKSKTNTGCLLEIGTGEGKSCILAMLAVIHAIRGVKVDIVTSSPILACRDLEEWSKLYNMFDITSSAVPPMLNDVSSEEQDDLTQEAYKQDVVYSTVGTFAADTLKQEFENKTSRGDRKFELVLVDEVDYMTLDNGVQITFLSHESSGLQHLEQVLASIWAIISACRPIEVEETGETMWTTRVQNFHTAALIAMIGSDTNDTFSPLEILLPGIELGFYSEEDFENLKVSINEEGEKEHGAIENEALKTIMAKTGIEQQYDLLKVLEMGMEHKVAFNCYIYQSETRKAFQFGEQKTKTDQNINMLLLENGKSCEILAENLLIEATISEVKSKIKYSKQCSSEEDKESLVIPSFLEKYLDSQLPLFVENALKAIQMTKGREYMIERSLSAQGIDVDEDGEHMYHAIIPVDFQASGMLEKRKRWGDGLQQFLEMKHQLTLSPLSNVTNYMSNSNFFKRYLRGKGIFGVSGTLGGDADKGFLARHYKTDSYVIPAHQRQKVTELPAVQVRGGTEQWIQTICDTVTRVSKRGQVVLVVCEDVNTANALNDKIAAENKHPVTMYTMSESHNIENQEFNKGQIIISTNLGGRGTDIKVTEEVVAGVLICGLSAGSMSSFGLGLISEGVSDMIYGVMEVDVLDGKGICLTVVDDKGNFLTEETYPGTDPAAGTIKLVLTKTPQTSSGKGGLWSKLKDQVMAKDTPQSGHIDSIRPDGSQEIVNCLFHAVVQATTNDPNVDLKQKAVELRHKVSEKIRTNPYKYAEAVKIQNKFDKNTSNQFKIEDAIKKSDKEKFIEYKKKNKNDEDKISKEYTLGEAGRYRDLIKKKKPTPGVVDADHIPPKKSLQDLCDELKSNKEMVESFETKNEALFNLVKNTNDNMMFAMNVLRCDHQRAATTGSSHVSRACRKLLTKTFIEGDVVKGLKLSFIMAHPETSDHIFIILDRTRKYSNIDYGLTAESTRKYYEKGFLKLINEYEKINVLNKDEAEELRNWAAEIGKKFSDLLCEYQIIEEDPEETLAGRMKTLQNELMVEYCKKHNLSSSCVFSFDTSVGYETLPLQDRLTVLEAIMYLFFEEDENDHKHKHDRDFLLDVLELFQDDHPSLAFNLLQSVLQTDIQLSTQSKDILCRIAFNNTWKLPEITDFMRYVVGKDKDQVQAILHIAQTYKLEYEIVLHALDSPDPPRRLKWHVDTETDKNANTIISEMRNSNYPENVLTILEDVLVYLEMELQKHKRTDLHKNEIQHVKKMVKELDFTNPDRQVLKSVLVQMSVAVKMCSALTIQRGKEEIVIEGYLPRLTQLAALMVFLLPKSETNTGCLLEIGTGEGKSCILAMLAVIHAIRGVKVDIVTSSPVLACRDLEEWSKLYNMFDITSSAVPPMLNDVSSEEQDDLTQEAYKQDVVYSTVGTFAADTLKQEFEKKTSRGDRKFELVLVDEVDYMTLDNGVQITFLSHESSGLQHLEQVLASIWAIISACRPIEVEETGETMWTTRVQNFHTAALIAMIGSDTNDTFSPLEILLPGIELGFYSEEDFENLKVSINEEGEKEHGAIENEAWKTIMAKTGIEQQFDLLTVLEMGMEHKVAFNCYIYQSETRKAFQFGEQKTKTDQNINMLLLENGKSCEILSENLLIEATISEVKSKIKYSKQCSSEEDDKEFLVIPSFLEKYLENQLPLFVENALKAIQMTKGREYMIERSLSAQGIDVDEDGEHMYHAIIPVDFQASGMLEKRKRWGDGLQQFLEMKHQLTLSPLSNVTNYMSNSNFFKRYLRGKGIFGVSGTLGGDADKGFLARHYKTDSYVIPAHQRQKVTELPAVQVRGGTEQWIQTICDTVSKVSKRGQVVLVVCEDVNTANALNNEIAAETKHLVTMYTMSESHNIENQEFNKGQIIISTNLGGRGTDIKVTEEVNRCGGLFVLLTYFPNNRRVEKQVFGRTGRKGTPGMVQVILNHDRLAMAYRGHSIEFMRELREEYEINRIKDMEKEKLAEIEMKEELFSTFCQFLTDFDRHYSTREKTDLFEVKVKDVPCYFESFHSKMDYHPALNALKESWGIWLILHTDQINVHNDLTELKENLIQQLKDKSRKLLQGHSENLYDHIQQALGRTALHLQNKNRCDYGAETYWKKVSESDNYYRAAALYNQAYITINMARGGYKSEACSLLKEAEKAIDVYISETANTLSFCSLSVTPDFEPHHSGSCNFQTQMQARMNIFNSWKQNIKKILDMLGPGNGDFRTEELTLYSLSTEEDFVSSSELSLFRNYGLAIVFEVVAGVLICGLSAGFMSSFGLGLISEGVSDMMSGVMEKEDFGVN</sequence>
<feature type="domain" description="Helicase ATP-binding" evidence="11">
    <location>
        <begin position="521"/>
        <end position="664"/>
    </location>
</feature>
<dbReference type="GO" id="GO:0006886">
    <property type="term" value="P:intracellular protein transport"/>
    <property type="evidence" value="ECO:0007669"/>
    <property type="project" value="InterPro"/>
</dbReference>
<feature type="domain" description="SecA family profile" evidence="13">
    <location>
        <begin position="1696"/>
        <end position="2487"/>
    </location>
</feature>
<keyword evidence="4" id="KW-0067">ATP-binding</keyword>
<keyword evidence="10" id="KW-0812">Transmembrane</keyword>
<proteinExistence type="predicted"/>
<organism evidence="14 15">
    <name type="scientific">Hemibagrus wyckioides</name>
    <dbReference type="NCBI Taxonomy" id="337641"/>
    <lineage>
        <taxon>Eukaryota</taxon>
        <taxon>Metazoa</taxon>
        <taxon>Chordata</taxon>
        <taxon>Craniata</taxon>
        <taxon>Vertebrata</taxon>
        <taxon>Euteleostomi</taxon>
        <taxon>Actinopterygii</taxon>
        <taxon>Neopterygii</taxon>
        <taxon>Teleostei</taxon>
        <taxon>Ostariophysi</taxon>
        <taxon>Siluriformes</taxon>
        <taxon>Bagridae</taxon>
        <taxon>Hemibagrus</taxon>
    </lineage>
</organism>
<dbReference type="GO" id="GO:0016020">
    <property type="term" value="C:membrane"/>
    <property type="evidence" value="ECO:0007669"/>
    <property type="project" value="InterPro"/>
</dbReference>
<feature type="compositionally biased region" description="Basic and acidic residues" evidence="9">
    <location>
        <begin position="122"/>
        <end position="150"/>
    </location>
</feature>
<evidence type="ECO:0000313" key="14">
    <source>
        <dbReference type="EMBL" id="KAG7330667.1"/>
    </source>
</evidence>
<dbReference type="PROSITE" id="PS51196">
    <property type="entry name" value="SECA_MOTOR_DEAD"/>
    <property type="match status" value="2"/>
</dbReference>
<dbReference type="Pfam" id="PF21090">
    <property type="entry name" value="P-loop_SecA"/>
    <property type="match status" value="1"/>
</dbReference>
<evidence type="ECO:0000256" key="4">
    <source>
        <dbReference type="ARBA" id="ARBA00022840"/>
    </source>
</evidence>
<feature type="domain" description="Helicase C-terminal" evidence="12">
    <location>
        <begin position="2337"/>
        <end position="2497"/>
    </location>
</feature>
<protein>
    <recommendedName>
        <fullName evidence="16">Protein translocase subunit SecA</fullName>
    </recommendedName>
</protein>
<dbReference type="GO" id="GO:0005524">
    <property type="term" value="F:ATP binding"/>
    <property type="evidence" value="ECO:0007669"/>
    <property type="project" value="UniProtKB-KW"/>
</dbReference>
<reference evidence="14 15" key="1">
    <citation type="submission" date="2021-06" db="EMBL/GenBank/DDBJ databases">
        <title>Chromosome-level genome assembly of the red-tail catfish (Hemibagrus wyckioides).</title>
        <authorList>
            <person name="Shao F."/>
        </authorList>
    </citation>
    <scope>NUCLEOTIDE SEQUENCE [LARGE SCALE GENOMIC DNA]</scope>
    <source>
        <strain evidence="14">EC202008001</strain>
        <tissue evidence="14">Blood</tissue>
    </source>
</reference>
<feature type="transmembrane region" description="Helical" evidence="10">
    <location>
        <begin position="2767"/>
        <end position="2797"/>
    </location>
</feature>
<name>A0A9D3SNI5_9TELE</name>
<keyword evidence="1" id="KW-0813">Transport</keyword>
<dbReference type="InterPro" id="IPR014018">
    <property type="entry name" value="SecA_motor_DEAD"/>
</dbReference>
<keyword evidence="6" id="KW-1278">Translocase</keyword>
<evidence type="ECO:0000256" key="5">
    <source>
        <dbReference type="ARBA" id="ARBA00022927"/>
    </source>
</evidence>
<dbReference type="Pfam" id="PF07517">
    <property type="entry name" value="SecA_DEAD"/>
    <property type="match status" value="2"/>
</dbReference>
<evidence type="ECO:0000259" key="12">
    <source>
        <dbReference type="PROSITE" id="PS51194"/>
    </source>
</evidence>
<dbReference type="PANTHER" id="PTHR30612:SF0">
    <property type="entry name" value="CHLOROPLAST PROTEIN-TRANSPORTING ATPASE"/>
    <property type="match status" value="1"/>
</dbReference>
<evidence type="ECO:0000313" key="15">
    <source>
        <dbReference type="Proteomes" id="UP000824219"/>
    </source>
</evidence>
<evidence type="ECO:0000256" key="7">
    <source>
        <dbReference type="ARBA" id="ARBA00023010"/>
    </source>
</evidence>
<evidence type="ECO:0000256" key="1">
    <source>
        <dbReference type="ARBA" id="ARBA00022448"/>
    </source>
</evidence>
<evidence type="ECO:0000256" key="6">
    <source>
        <dbReference type="ARBA" id="ARBA00022967"/>
    </source>
</evidence>
<dbReference type="InterPro" id="IPR000185">
    <property type="entry name" value="SecA"/>
</dbReference>
<evidence type="ECO:0000256" key="8">
    <source>
        <dbReference type="ARBA" id="ARBA00023136"/>
    </source>
</evidence>
<dbReference type="OrthoDB" id="27934at2759"/>
<comment type="caution">
    <text evidence="14">The sequence shown here is derived from an EMBL/GenBank/DDBJ whole genome shotgun (WGS) entry which is preliminary data.</text>
</comment>
<evidence type="ECO:0008006" key="16">
    <source>
        <dbReference type="Google" id="ProtNLM"/>
    </source>
</evidence>
<dbReference type="PROSITE" id="PS51192">
    <property type="entry name" value="HELICASE_ATP_BIND_1"/>
    <property type="match status" value="2"/>
</dbReference>
<dbReference type="CDD" id="cd22744">
    <property type="entry name" value="OTU"/>
    <property type="match status" value="1"/>
</dbReference>
<dbReference type="InterPro" id="IPR014001">
    <property type="entry name" value="Helicase_ATP-bd"/>
</dbReference>
<dbReference type="PROSITE" id="PS51194">
    <property type="entry name" value="HELICASE_CTER"/>
    <property type="match status" value="1"/>
</dbReference>
<dbReference type="EMBL" id="JAHKSW010000007">
    <property type="protein sequence ID" value="KAG7330667.1"/>
    <property type="molecule type" value="Genomic_DNA"/>
</dbReference>